<feature type="compositionally biased region" description="Basic residues" evidence="5">
    <location>
        <begin position="31"/>
        <end position="45"/>
    </location>
</feature>
<feature type="region of interest" description="Disordered" evidence="5">
    <location>
        <begin position="225"/>
        <end position="260"/>
    </location>
</feature>
<keyword evidence="4" id="KW-0539">Nucleus</keyword>
<dbReference type="GO" id="GO:0003713">
    <property type="term" value="F:transcription coactivator activity"/>
    <property type="evidence" value="ECO:0007669"/>
    <property type="project" value="TreeGrafter"/>
</dbReference>
<dbReference type="InterPro" id="IPR003162">
    <property type="entry name" value="TFIID-31"/>
</dbReference>
<keyword evidence="2" id="KW-0805">Transcription regulation</keyword>
<name>A0A7S3PZE6_9STRA</name>
<reference evidence="6" key="1">
    <citation type="submission" date="2021-01" db="EMBL/GenBank/DDBJ databases">
        <authorList>
            <person name="Corre E."/>
            <person name="Pelletier E."/>
            <person name="Niang G."/>
            <person name="Scheremetjew M."/>
            <person name="Finn R."/>
            <person name="Kale V."/>
            <person name="Holt S."/>
            <person name="Cochrane G."/>
            <person name="Meng A."/>
            <person name="Brown T."/>
            <person name="Cohen L."/>
        </authorList>
    </citation>
    <scope>NUCLEOTIDE SEQUENCE</scope>
    <source>
        <strain evidence="6">MM31A-1</strain>
    </source>
</reference>
<gene>
    <name evidence="6" type="ORF">CDEB00056_LOCUS5367</name>
</gene>
<dbReference type="GO" id="GO:0005669">
    <property type="term" value="C:transcription factor TFIID complex"/>
    <property type="evidence" value="ECO:0007669"/>
    <property type="project" value="TreeGrafter"/>
</dbReference>
<comment type="subcellular location">
    <subcellularLocation>
        <location evidence="1">Nucleus</location>
    </subcellularLocation>
</comment>
<dbReference type="InterPro" id="IPR051431">
    <property type="entry name" value="TFIID_subunit_9"/>
</dbReference>
<accession>A0A7S3PZE6</accession>
<dbReference type="EMBL" id="HBIO01007216">
    <property type="protein sequence ID" value="CAE0460526.1"/>
    <property type="molecule type" value="Transcribed_RNA"/>
</dbReference>
<dbReference type="GO" id="GO:0051123">
    <property type="term" value="P:RNA polymerase II preinitiation complex assembly"/>
    <property type="evidence" value="ECO:0007669"/>
    <property type="project" value="TreeGrafter"/>
</dbReference>
<evidence type="ECO:0000256" key="4">
    <source>
        <dbReference type="ARBA" id="ARBA00023242"/>
    </source>
</evidence>
<keyword evidence="3" id="KW-0804">Transcription</keyword>
<protein>
    <submittedName>
        <fullName evidence="6">Uncharacterized protein</fullName>
    </submittedName>
</protein>
<evidence type="ECO:0000313" key="6">
    <source>
        <dbReference type="EMBL" id="CAE0460526.1"/>
    </source>
</evidence>
<dbReference type="Pfam" id="PF02291">
    <property type="entry name" value="TFIID-31kDa"/>
    <property type="match status" value="1"/>
</dbReference>
<dbReference type="AlphaFoldDB" id="A0A7S3PZE6"/>
<dbReference type="GO" id="GO:0016251">
    <property type="term" value="F:RNA polymerase II general transcription initiation factor activity"/>
    <property type="evidence" value="ECO:0007669"/>
    <property type="project" value="TreeGrafter"/>
</dbReference>
<evidence type="ECO:0000256" key="1">
    <source>
        <dbReference type="ARBA" id="ARBA00004123"/>
    </source>
</evidence>
<evidence type="ECO:0000256" key="3">
    <source>
        <dbReference type="ARBA" id="ARBA00023163"/>
    </source>
</evidence>
<dbReference type="PANTHER" id="PTHR48068">
    <property type="entry name" value="TAF9 RNA POLYMERASE II, TATA BOX-BINDING PROTEIN (TBP)-ASSOCIATED FACTOR"/>
    <property type="match status" value="1"/>
</dbReference>
<organism evidence="6">
    <name type="scientific">Chaetoceros debilis</name>
    <dbReference type="NCBI Taxonomy" id="122233"/>
    <lineage>
        <taxon>Eukaryota</taxon>
        <taxon>Sar</taxon>
        <taxon>Stramenopiles</taxon>
        <taxon>Ochrophyta</taxon>
        <taxon>Bacillariophyta</taxon>
        <taxon>Coscinodiscophyceae</taxon>
        <taxon>Chaetocerotophycidae</taxon>
        <taxon>Chaetocerotales</taxon>
        <taxon>Chaetocerotaceae</taxon>
        <taxon>Chaetoceros</taxon>
    </lineage>
</organism>
<proteinExistence type="predicted"/>
<evidence type="ECO:0000256" key="5">
    <source>
        <dbReference type="SAM" id="MobiDB-lite"/>
    </source>
</evidence>
<dbReference type="PANTHER" id="PTHR48068:SF4">
    <property type="entry name" value="TATA-BOX BINDING PROTEIN ASSOCIATED FACTOR 9"/>
    <property type="match status" value="1"/>
</dbReference>
<feature type="compositionally biased region" description="Polar residues" evidence="5">
    <location>
        <begin position="1"/>
        <end position="19"/>
    </location>
</feature>
<dbReference type="GO" id="GO:0000124">
    <property type="term" value="C:SAGA complex"/>
    <property type="evidence" value="ECO:0007669"/>
    <property type="project" value="TreeGrafter"/>
</dbReference>
<feature type="region of interest" description="Disordered" evidence="5">
    <location>
        <begin position="1"/>
        <end position="52"/>
    </location>
</feature>
<sequence length="280" mass="30461">MSANPKSTLHIKASSSTPGASAPRAADGGKSKKKKKTSKKKKSTAKKSSAANTTAINNLARAEYKKLIAKRQAKLHDEAWLPVGALPLNDNIKSPDFLEQDVEIVHRSLVNNGISMEDITADGFAILLQEARKYALELMTDATDYAVHSHGSENITPADLELAKEMREDVDFMGDNMDALAKVTHETNRRILPPIPDHCYNGVVLPDDEFTLMGRTFDVIPKSSGKETISVPGSGDLNLSDKGGKDAKNMPSYGARRGHKQVQIHLKPSSNEQTNTMDIS</sequence>
<evidence type="ECO:0000256" key="2">
    <source>
        <dbReference type="ARBA" id="ARBA00023015"/>
    </source>
</evidence>